<dbReference type="PROSITE" id="PS50082">
    <property type="entry name" value="WD_REPEATS_2"/>
    <property type="match status" value="2"/>
</dbReference>
<dbReference type="PROSITE" id="PS50294">
    <property type="entry name" value="WD_REPEATS_REGION"/>
    <property type="match status" value="2"/>
</dbReference>
<proteinExistence type="predicted"/>
<evidence type="ECO:0000256" key="3">
    <source>
        <dbReference type="PROSITE-ProRule" id="PRU00221"/>
    </source>
</evidence>
<dbReference type="PANTHER" id="PTHR14604">
    <property type="entry name" value="WD40 REPEAT PF20"/>
    <property type="match status" value="1"/>
</dbReference>
<reference evidence="4" key="1">
    <citation type="submission" date="2021-02" db="EMBL/GenBank/DDBJ databases">
        <authorList>
            <person name="Nowell W R."/>
        </authorList>
    </citation>
    <scope>NUCLEOTIDE SEQUENCE</scope>
    <source>
        <strain evidence="4">Ploen Becks lab</strain>
    </source>
</reference>
<evidence type="ECO:0000313" key="5">
    <source>
        <dbReference type="Proteomes" id="UP000663879"/>
    </source>
</evidence>
<name>A0A813QUP0_9BILA</name>
<keyword evidence="5" id="KW-1185">Reference proteome</keyword>
<evidence type="ECO:0000256" key="2">
    <source>
        <dbReference type="ARBA" id="ARBA00022737"/>
    </source>
</evidence>
<protein>
    <submittedName>
        <fullName evidence="4">Uncharacterized protein</fullName>
    </submittedName>
</protein>
<gene>
    <name evidence="4" type="ORF">OXX778_LOCUS5016</name>
</gene>
<accession>A0A813QUP0</accession>
<dbReference type="EMBL" id="CAJNOC010000525">
    <property type="protein sequence ID" value="CAF0772300.1"/>
    <property type="molecule type" value="Genomic_DNA"/>
</dbReference>
<keyword evidence="2" id="KW-0677">Repeat</keyword>
<dbReference type="OrthoDB" id="308449at2759"/>
<comment type="caution">
    <text evidence="4">The sequence shown here is derived from an EMBL/GenBank/DDBJ whole genome shotgun (WGS) entry which is preliminary data.</text>
</comment>
<dbReference type="InterPro" id="IPR020472">
    <property type="entry name" value="WD40_PAC1"/>
</dbReference>
<dbReference type="Gene3D" id="2.130.10.10">
    <property type="entry name" value="YVTN repeat-like/Quinoprotein amine dehydrogenase"/>
    <property type="match status" value="1"/>
</dbReference>
<dbReference type="SUPFAM" id="SSF50978">
    <property type="entry name" value="WD40 repeat-like"/>
    <property type="match status" value="1"/>
</dbReference>
<sequence>MENEKLLFGPNNYENLRNNDKEATSTVDFKLSHLRYSNDLGKVFNQMIKQIEELDDNGTLLISALNEKIKIGKNKFKNLDTNHTYSYFSLNEKKEILIFYESGKLCTYSFTDSTKNEFRDKKYIRDLKQVNNEHVIIAFYTTSYIQVEPWSNFVKRSEFYHCKYLVGHAASVNCLCAVGKTHLLSGSNDNTIKLWDLSKLLCIHTFIGHLGIVDCVELFGNDKFLSGSSDKTIKLWDLEKGECLKTFYGHDCGISMIRVLKTNEILSLSYDGVIKQWDINTDMCMSTLRDVNDSISYFKVLSNENLITGSREGRIKIWSKNEFDFKHKEKYLESKNTCNLS</sequence>
<dbReference type="PROSITE" id="PS00678">
    <property type="entry name" value="WD_REPEATS_1"/>
    <property type="match status" value="1"/>
</dbReference>
<evidence type="ECO:0000256" key="1">
    <source>
        <dbReference type="ARBA" id="ARBA00022574"/>
    </source>
</evidence>
<dbReference type="InterPro" id="IPR036322">
    <property type="entry name" value="WD40_repeat_dom_sf"/>
</dbReference>
<evidence type="ECO:0000313" key="4">
    <source>
        <dbReference type="EMBL" id="CAF0772300.1"/>
    </source>
</evidence>
<organism evidence="4 5">
    <name type="scientific">Brachionus calyciflorus</name>
    <dbReference type="NCBI Taxonomy" id="104777"/>
    <lineage>
        <taxon>Eukaryota</taxon>
        <taxon>Metazoa</taxon>
        <taxon>Spiralia</taxon>
        <taxon>Gnathifera</taxon>
        <taxon>Rotifera</taxon>
        <taxon>Eurotatoria</taxon>
        <taxon>Monogononta</taxon>
        <taxon>Pseudotrocha</taxon>
        <taxon>Ploima</taxon>
        <taxon>Brachionidae</taxon>
        <taxon>Brachionus</taxon>
    </lineage>
</organism>
<dbReference type="InterPro" id="IPR050995">
    <property type="entry name" value="WD-F-box_domain-protein"/>
</dbReference>
<dbReference type="PANTHER" id="PTHR14604:SF4">
    <property type="entry name" value="F-BOX DOMAIN-CONTAINING PROTEIN"/>
    <property type="match status" value="1"/>
</dbReference>
<dbReference type="InterPro" id="IPR019775">
    <property type="entry name" value="WD40_repeat_CS"/>
</dbReference>
<keyword evidence="1 3" id="KW-0853">WD repeat</keyword>
<dbReference type="PRINTS" id="PR00320">
    <property type="entry name" value="GPROTEINBRPT"/>
</dbReference>
<dbReference type="Proteomes" id="UP000663879">
    <property type="component" value="Unassembled WGS sequence"/>
</dbReference>
<dbReference type="Pfam" id="PF00400">
    <property type="entry name" value="WD40"/>
    <property type="match status" value="3"/>
</dbReference>
<dbReference type="AlphaFoldDB" id="A0A813QUP0"/>
<feature type="repeat" description="WD" evidence="3">
    <location>
        <begin position="206"/>
        <end position="246"/>
    </location>
</feature>
<dbReference type="InterPro" id="IPR001680">
    <property type="entry name" value="WD40_rpt"/>
</dbReference>
<feature type="repeat" description="WD" evidence="3">
    <location>
        <begin position="165"/>
        <end position="205"/>
    </location>
</feature>
<dbReference type="SMART" id="SM00320">
    <property type="entry name" value="WD40"/>
    <property type="match status" value="4"/>
</dbReference>
<dbReference type="InterPro" id="IPR015943">
    <property type="entry name" value="WD40/YVTN_repeat-like_dom_sf"/>
</dbReference>